<evidence type="ECO:0000313" key="3">
    <source>
        <dbReference type="Proteomes" id="UP001375240"/>
    </source>
</evidence>
<evidence type="ECO:0000256" key="1">
    <source>
        <dbReference type="SAM" id="MobiDB-lite"/>
    </source>
</evidence>
<gene>
    <name evidence="2" type="ORF">TWF696_006755</name>
</gene>
<keyword evidence="3" id="KW-1185">Reference proteome</keyword>
<feature type="compositionally biased region" description="Acidic residues" evidence="1">
    <location>
        <begin position="378"/>
        <end position="395"/>
    </location>
</feature>
<name>A0AAV9UQ75_9PEZI</name>
<organism evidence="2 3">
    <name type="scientific">Orbilia brochopaga</name>
    <dbReference type="NCBI Taxonomy" id="3140254"/>
    <lineage>
        <taxon>Eukaryota</taxon>
        <taxon>Fungi</taxon>
        <taxon>Dikarya</taxon>
        <taxon>Ascomycota</taxon>
        <taxon>Pezizomycotina</taxon>
        <taxon>Orbiliomycetes</taxon>
        <taxon>Orbiliales</taxon>
        <taxon>Orbiliaceae</taxon>
        <taxon>Orbilia</taxon>
    </lineage>
</organism>
<evidence type="ECO:0000313" key="2">
    <source>
        <dbReference type="EMBL" id="KAK6346636.1"/>
    </source>
</evidence>
<dbReference type="Proteomes" id="UP001375240">
    <property type="component" value="Unassembled WGS sequence"/>
</dbReference>
<comment type="caution">
    <text evidence="2">The sequence shown here is derived from an EMBL/GenBank/DDBJ whole genome shotgun (WGS) entry which is preliminary data.</text>
</comment>
<protein>
    <recommendedName>
        <fullName evidence="4">Phage portal protein</fullName>
    </recommendedName>
</protein>
<sequence length="608" mass="67608">MEGLPAPINDLASTVLRGQVIVIPEQDVPKAAYNYGPYTRPNDLPDLISGIPETSPLYEYNSEVGQYRLCWYGYEDETPMWPHPQICDITIPGAVEDFWEGTVWAPKHATSLGTDHLLTLGEETEDGVSVRRAVGAAVQSDGTIATTLYGANTNQQERLGFEFFDTSRTIRPGSKTISLDRADTERRFGQFEEWELEWFYGRCMYYGVVCDHPTNGRILYLANPYWRTNATDLWTSIPCQVVRLQLRYWYEDYRFRNLNPLNLRPGQLAREDPERLPDNGYDTIRRTDGIPVPRRITFIDENGDIEPPWTPEELAARRQALDAGEEYVRPYLQEIRQALAAAGVEGYAQESTAVFTDTSDDAALANPLFQTILNDILGEDDGDVDDEQVENDQEEPNAVPANNNDIDSTARLADRRGGAHDEEMIGHNGRMQQLLDRVMGIGNQVAHMAMGNAGRERDDTGTRYDIRHSDDLDLLANVISRGNDMNNVNGNRGAVGPGGVRLRLPGEEDQGYAADDSRLGTVEGGEAYRGVRLAGPTAASQQGGYCWGVLGRICETLTRGVGGLFRRISATPLQDEGTGGVEMFREPLEYDVLDPDPTDQDEGTNNGV</sequence>
<evidence type="ECO:0008006" key="4">
    <source>
        <dbReference type="Google" id="ProtNLM"/>
    </source>
</evidence>
<feature type="region of interest" description="Disordered" evidence="1">
    <location>
        <begin position="378"/>
        <end position="405"/>
    </location>
</feature>
<dbReference type="AlphaFoldDB" id="A0AAV9UQ75"/>
<reference evidence="2 3" key="1">
    <citation type="submission" date="2019-10" db="EMBL/GenBank/DDBJ databases">
        <authorList>
            <person name="Palmer J.M."/>
        </authorList>
    </citation>
    <scope>NUCLEOTIDE SEQUENCE [LARGE SCALE GENOMIC DNA]</scope>
    <source>
        <strain evidence="2 3">TWF696</strain>
    </source>
</reference>
<accession>A0AAV9UQ75</accession>
<proteinExistence type="predicted"/>
<dbReference type="EMBL" id="JAVHNQ010000005">
    <property type="protein sequence ID" value="KAK6346636.1"/>
    <property type="molecule type" value="Genomic_DNA"/>
</dbReference>